<dbReference type="STRING" id="1798492.A3C89_01060"/>
<dbReference type="Gene3D" id="1.10.10.10">
    <property type="entry name" value="Winged helix-like DNA-binding domain superfamily/Winged helix DNA-binding domain"/>
    <property type="match status" value="1"/>
</dbReference>
<dbReference type="AlphaFoldDB" id="A0A1F6DDR7"/>
<dbReference type="InterPro" id="IPR039422">
    <property type="entry name" value="MarR/SlyA-like"/>
</dbReference>
<dbReference type="PANTHER" id="PTHR33164:SF43">
    <property type="entry name" value="HTH-TYPE TRANSCRIPTIONAL REPRESSOR YETL"/>
    <property type="match status" value="1"/>
</dbReference>
<dbReference type="SUPFAM" id="SSF46785">
    <property type="entry name" value="Winged helix' DNA-binding domain"/>
    <property type="match status" value="1"/>
</dbReference>
<dbReference type="InterPro" id="IPR000835">
    <property type="entry name" value="HTH_MarR-typ"/>
</dbReference>
<dbReference type="InterPro" id="IPR036388">
    <property type="entry name" value="WH-like_DNA-bd_sf"/>
</dbReference>
<reference evidence="2 3" key="1">
    <citation type="journal article" date="2016" name="Nat. Commun.">
        <title>Thousands of microbial genomes shed light on interconnected biogeochemical processes in an aquifer system.</title>
        <authorList>
            <person name="Anantharaman K."/>
            <person name="Brown C.T."/>
            <person name="Hug L.A."/>
            <person name="Sharon I."/>
            <person name="Castelle C.J."/>
            <person name="Probst A.J."/>
            <person name="Thomas B.C."/>
            <person name="Singh A."/>
            <person name="Wilkins M.J."/>
            <person name="Karaoz U."/>
            <person name="Brodie E.L."/>
            <person name="Williams K.H."/>
            <person name="Hubbard S.S."/>
            <person name="Banfield J.F."/>
        </authorList>
    </citation>
    <scope>NUCLEOTIDE SEQUENCE [LARGE SCALE GENOMIC DNA]</scope>
</reference>
<protein>
    <recommendedName>
        <fullName evidence="1">HTH marR-type domain-containing protein</fullName>
    </recommendedName>
</protein>
<dbReference type="PANTHER" id="PTHR33164">
    <property type="entry name" value="TRANSCRIPTIONAL REGULATOR, MARR FAMILY"/>
    <property type="match status" value="1"/>
</dbReference>
<accession>A0A1F6DDR7</accession>
<feature type="domain" description="HTH marR-type" evidence="1">
    <location>
        <begin position="52"/>
        <end position="189"/>
    </location>
</feature>
<evidence type="ECO:0000313" key="2">
    <source>
        <dbReference type="EMBL" id="OGG59531.1"/>
    </source>
</evidence>
<dbReference type="PROSITE" id="PS50995">
    <property type="entry name" value="HTH_MARR_2"/>
    <property type="match status" value="1"/>
</dbReference>
<evidence type="ECO:0000313" key="3">
    <source>
        <dbReference type="Proteomes" id="UP000178794"/>
    </source>
</evidence>
<name>A0A1F6DDR7_9BACT</name>
<dbReference type="SMART" id="SM00347">
    <property type="entry name" value="HTH_MARR"/>
    <property type="match status" value="1"/>
</dbReference>
<sequence length="194" mass="21763">MCLIYQQDLENAKFYIGAPTLRSRVLDTARKISKILTYMTRNNVATSPPPTRAETLQNISNAWRGIKQHMHVRIGERVRAERITSLPQCMALGSICARTDMTIKKIAELLGITSPAATQLIQELASQDLVKKVPNPEDSRSLLLHPTAAGKRNLAKTDKIVTQEFEKILTSLTDDELAEYARLTKKIATTIYEK</sequence>
<gene>
    <name evidence="2" type="ORF">A3C89_01060</name>
</gene>
<proteinExistence type="predicted"/>
<dbReference type="Pfam" id="PF12802">
    <property type="entry name" value="MarR_2"/>
    <property type="match status" value="1"/>
</dbReference>
<dbReference type="GO" id="GO:0003700">
    <property type="term" value="F:DNA-binding transcription factor activity"/>
    <property type="evidence" value="ECO:0007669"/>
    <property type="project" value="InterPro"/>
</dbReference>
<evidence type="ECO:0000259" key="1">
    <source>
        <dbReference type="PROSITE" id="PS50995"/>
    </source>
</evidence>
<dbReference type="EMBL" id="MFLF01000014">
    <property type="protein sequence ID" value="OGG59531.1"/>
    <property type="molecule type" value="Genomic_DNA"/>
</dbReference>
<organism evidence="2 3">
    <name type="scientific">Candidatus Kaiserbacteria bacterium RIFCSPHIGHO2_02_FULL_50_50</name>
    <dbReference type="NCBI Taxonomy" id="1798492"/>
    <lineage>
        <taxon>Bacteria</taxon>
        <taxon>Candidatus Kaiseribacteriota</taxon>
    </lineage>
</organism>
<comment type="caution">
    <text evidence="2">The sequence shown here is derived from an EMBL/GenBank/DDBJ whole genome shotgun (WGS) entry which is preliminary data.</text>
</comment>
<dbReference type="InterPro" id="IPR036390">
    <property type="entry name" value="WH_DNA-bd_sf"/>
</dbReference>
<dbReference type="Proteomes" id="UP000178794">
    <property type="component" value="Unassembled WGS sequence"/>
</dbReference>
<dbReference type="GO" id="GO:0006950">
    <property type="term" value="P:response to stress"/>
    <property type="evidence" value="ECO:0007669"/>
    <property type="project" value="TreeGrafter"/>
</dbReference>
<dbReference type="PRINTS" id="PR00598">
    <property type="entry name" value="HTHMARR"/>
</dbReference>